<reference evidence="1" key="1">
    <citation type="journal article" date="2021" name="Microb. Physiol.">
        <title>Proteogenomic Insights into the Physiology of Marine, Sulfate-Reducing, Filamentous Desulfonema limicola and Desulfonema magnum.</title>
        <authorList>
            <person name="Schnaars V."/>
            <person name="Wohlbrand L."/>
            <person name="Scheve S."/>
            <person name="Hinrichs C."/>
            <person name="Reinhardt R."/>
            <person name="Rabus R."/>
        </authorList>
    </citation>
    <scope>NUCLEOTIDE SEQUENCE</scope>
    <source>
        <strain evidence="1">4be13</strain>
    </source>
</reference>
<evidence type="ECO:0000313" key="2">
    <source>
        <dbReference type="Proteomes" id="UP000663722"/>
    </source>
</evidence>
<dbReference type="AlphaFoldDB" id="A0A975BIN9"/>
<dbReference type="EMBL" id="CP061800">
    <property type="protein sequence ID" value="QTA86048.1"/>
    <property type="molecule type" value="Genomic_DNA"/>
</dbReference>
<gene>
    <name evidence="1" type="ORF">dnm_020660</name>
</gene>
<evidence type="ECO:0000313" key="1">
    <source>
        <dbReference type="EMBL" id="QTA86048.1"/>
    </source>
</evidence>
<keyword evidence="2" id="KW-1185">Reference proteome</keyword>
<sequence>MRNIRNLTGVRPSKKEYTDLLWSLCALFSVSHCSRRLA</sequence>
<name>A0A975BIN9_9BACT</name>
<dbReference type="KEGG" id="dmm:dnm_020660"/>
<dbReference type="Proteomes" id="UP000663722">
    <property type="component" value="Chromosome"/>
</dbReference>
<proteinExistence type="predicted"/>
<organism evidence="1 2">
    <name type="scientific">Desulfonema magnum</name>
    <dbReference type="NCBI Taxonomy" id="45655"/>
    <lineage>
        <taxon>Bacteria</taxon>
        <taxon>Pseudomonadati</taxon>
        <taxon>Thermodesulfobacteriota</taxon>
        <taxon>Desulfobacteria</taxon>
        <taxon>Desulfobacterales</taxon>
        <taxon>Desulfococcaceae</taxon>
        <taxon>Desulfonema</taxon>
    </lineage>
</organism>
<protein>
    <submittedName>
        <fullName evidence="1">Uncharacterized protein</fullName>
    </submittedName>
</protein>
<accession>A0A975BIN9</accession>